<evidence type="ECO:0000313" key="1">
    <source>
        <dbReference type="EMBL" id="JAD79192.1"/>
    </source>
</evidence>
<reference evidence="1" key="2">
    <citation type="journal article" date="2015" name="Data Brief">
        <title>Shoot transcriptome of the giant reed, Arundo donax.</title>
        <authorList>
            <person name="Barrero R.A."/>
            <person name="Guerrero F.D."/>
            <person name="Moolhuijzen P."/>
            <person name="Goolsby J.A."/>
            <person name="Tidwell J."/>
            <person name="Bellgard S.E."/>
            <person name="Bellgard M.I."/>
        </authorList>
    </citation>
    <scope>NUCLEOTIDE SEQUENCE</scope>
    <source>
        <tissue evidence="1">Shoot tissue taken approximately 20 cm above the soil surface</tissue>
    </source>
</reference>
<protein>
    <submittedName>
        <fullName evidence="1">Cl45039_-2a</fullName>
    </submittedName>
</protein>
<accession>A0A0A9D628</accession>
<organism evidence="1">
    <name type="scientific">Arundo donax</name>
    <name type="common">Giant reed</name>
    <name type="synonym">Donax arundinaceus</name>
    <dbReference type="NCBI Taxonomy" id="35708"/>
    <lineage>
        <taxon>Eukaryota</taxon>
        <taxon>Viridiplantae</taxon>
        <taxon>Streptophyta</taxon>
        <taxon>Embryophyta</taxon>
        <taxon>Tracheophyta</taxon>
        <taxon>Spermatophyta</taxon>
        <taxon>Magnoliopsida</taxon>
        <taxon>Liliopsida</taxon>
        <taxon>Poales</taxon>
        <taxon>Poaceae</taxon>
        <taxon>PACMAD clade</taxon>
        <taxon>Arundinoideae</taxon>
        <taxon>Arundineae</taxon>
        <taxon>Arundo</taxon>
    </lineage>
</organism>
<dbReference type="AlphaFoldDB" id="A0A0A9D628"/>
<dbReference type="EMBL" id="GBRH01218703">
    <property type="protein sequence ID" value="JAD79192.1"/>
    <property type="molecule type" value="Transcribed_RNA"/>
</dbReference>
<proteinExistence type="predicted"/>
<reference evidence="1" key="1">
    <citation type="submission" date="2014-09" db="EMBL/GenBank/DDBJ databases">
        <authorList>
            <person name="Magalhaes I.L.F."/>
            <person name="Oliveira U."/>
            <person name="Santos F.R."/>
            <person name="Vidigal T.H.D.A."/>
            <person name="Brescovit A.D."/>
            <person name="Santos A.J."/>
        </authorList>
    </citation>
    <scope>NUCLEOTIDE SEQUENCE</scope>
    <source>
        <tissue evidence="1">Shoot tissue taken approximately 20 cm above the soil surface</tissue>
    </source>
</reference>
<sequence length="54" mass="6235">MSSKSLLNKIIAGKRERFHVQEPTALLVNKLLHILQIREPVGDKRFNNKKPLQS</sequence>
<name>A0A0A9D628_ARUDO</name>